<dbReference type="Pfam" id="PF13505">
    <property type="entry name" value="OMP_b-brl"/>
    <property type="match status" value="1"/>
</dbReference>
<gene>
    <name evidence="4" type="ORF">RI844_06985</name>
</gene>
<dbReference type="EMBL" id="CP136600">
    <property type="protein sequence ID" value="WOH38957.1"/>
    <property type="molecule type" value="Genomic_DNA"/>
</dbReference>
<keyword evidence="1 2" id="KW-0732">Signal</keyword>
<evidence type="ECO:0000313" key="4">
    <source>
        <dbReference type="EMBL" id="WOH38957.1"/>
    </source>
</evidence>
<feature type="chain" id="PRO_5047471048" evidence="2">
    <location>
        <begin position="23"/>
        <end position="181"/>
    </location>
</feature>
<dbReference type="RefSeq" id="WP_348397723.1">
    <property type="nucleotide sequence ID" value="NZ_CP136600.1"/>
</dbReference>
<dbReference type="InterPro" id="IPR011250">
    <property type="entry name" value="OMP/PagP_B-barrel"/>
</dbReference>
<reference evidence="4 5" key="1">
    <citation type="submission" date="2023-09" db="EMBL/GenBank/DDBJ databases">
        <authorList>
            <person name="Qi X."/>
        </authorList>
    </citation>
    <scope>NUCLEOTIDE SEQUENCE [LARGE SCALE GENOMIC DNA]</scope>
    <source>
        <strain evidence="4 5">S1-1</strain>
    </source>
</reference>
<name>A0ABZ0GSM1_9GAMM</name>
<feature type="domain" description="Outer membrane protein beta-barrel" evidence="3">
    <location>
        <begin position="10"/>
        <end position="181"/>
    </location>
</feature>
<dbReference type="SUPFAM" id="SSF56925">
    <property type="entry name" value="OMPA-like"/>
    <property type="match status" value="1"/>
</dbReference>
<evidence type="ECO:0000313" key="5">
    <source>
        <dbReference type="Proteomes" id="UP001301442"/>
    </source>
</evidence>
<accession>A0ABZ0GSM1</accession>
<evidence type="ECO:0000256" key="2">
    <source>
        <dbReference type="SAM" id="SignalP"/>
    </source>
</evidence>
<evidence type="ECO:0000259" key="3">
    <source>
        <dbReference type="Pfam" id="PF13505"/>
    </source>
</evidence>
<organism evidence="4 5">
    <name type="scientific">Thalassotalea fonticola</name>
    <dbReference type="NCBI Taxonomy" id="3065649"/>
    <lineage>
        <taxon>Bacteria</taxon>
        <taxon>Pseudomonadati</taxon>
        <taxon>Pseudomonadota</taxon>
        <taxon>Gammaproteobacteria</taxon>
        <taxon>Alteromonadales</taxon>
        <taxon>Colwelliaceae</taxon>
        <taxon>Thalassotalea</taxon>
    </lineage>
</organism>
<keyword evidence="5" id="KW-1185">Reference proteome</keyword>
<protein>
    <submittedName>
        <fullName evidence="4">Outer membrane beta-barrel protein</fullName>
    </submittedName>
</protein>
<dbReference type="Proteomes" id="UP001301442">
    <property type="component" value="Chromosome"/>
</dbReference>
<dbReference type="InterPro" id="IPR027385">
    <property type="entry name" value="Beta-barrel_OMP"/>
</dbReference>
<proteinExistence type="predicted"/>
<feature type="signal peptide" evidence="2">
    <location>
        <begin position="1"/>
        <end position="22"/>
    </location>
</feature>
<sequence>MKVTNLLLCLSLIGIYSSHVNAADYDIGFQPNQQYYFGASIGHGVHVEDSLEEFGLSALVARLGYNHSKNLAFEFRVGAGLAEDEIDTLKRELNYLLGLYAVYTYNINNKFNIYGVAGFSSAEIDSASGASRSTYTETSPSLGGGVEYKVNRRASWLLEGMAYVEGDANYGVLSFGFKVNF</sequence>
<dbReference type="Gene3D" id="2.40.160.20">
    <property type="match status" value="1"/>
</dbReference>
<evidence type="ECO:0000256" key="1">
    <source>
        <dbReference type="ARBA" id="ARBA00022729"/>
    </source>
</evidence>